<evidence type="ECO:0000256" key="1">
    <source>
        <dbReference type="SAM" id="Phobius"/>
    </source>
</evidence>
<dbReference type="InParanoid" id="A0A2T0GV50"/>
<dbReference type="STRING" id="1050202.GCA_000384035_03130"/>
<keyword evidence="1" id="KW-0812">Transmembrane</keyword>
<protein>
    <submittedName>
        <fullName evidence="3">YccF domain-containing protein</fullName>
    </submittedName>
</protein>
<evidence type="ECO:0000313" key="4">
    <source>
        <dbReference type="Proteomes" id="UP000239352"/>
    </source>
</evidence>
<feature type="transmembrane region" description="Helical" evidence="1">
    <location>
        <begin position="83"/>
        <end position="106"/>
    </location>
</feature>
<dbReference type="AlphaFoldDB" id="A0A2T0GV50"/>
<feature type="transmembrane region" description="Helical" evidence="1">
    <location>
        <begin position="59"/>
        <end position="77"/>
    </location>
</feature>
<dbReference type="GO" id="GO:0005886">
    <property type="term" value="C:plasma membrane"/>
    <property type="evidence" value="ECO:0007669"/>
    <property type="project" value="TreeGrafter"/>
</dbReference>
<dbReference type="Proteomes" id="UP000239352">
    <property type="component" value="Unassembled WGS sequence"/>
</dbReference>
<keyword evidence="1" id="KW-0472">Membrane</keyword>
<organism evidence="3 4">
    <name type="scientific">Actinopolyspora mortivallis</name>
    <dbReference type="NCBI Taxonomy" id="33906"/>
    <lineage>
        <taxon>Bacteria</taxon>
        <taxon>Bacillati</taxon>
        <taxon>Actinomycetota</taxon>
        <taxon>Actinomycetes</taxon>
        <taxon>Actinopolysporales</taxon>
        <taxon>Actinopolysporaceae</taxon>
        <taxon>Actinopolyspora</taxon>
    </lineage>
</organism>
<comment type="caution">
    <text evidence="3">The sequence shown here is derived from an EMBL/GenBank/DDBJ whole genome shotgun (WGS) entry which is preliminary data.</text>
</comment>
<dbReference type="PANTHER" id="PTHR42903">
    <property type="entry name" value="INNER MEMBRANE PROTEIN YCCF"/>
    <property type="match status" value="1"/>
</dbReference>
<dbReference type="PIRSF" id="PIRSF028777">
    <property type="entry name" value="UCP028777"/>
    <property type="match status" value="1"/>
</dbReference>
<dbReference type="NCBIfam" id="NF008740">
    <property type="entry name" value="PRK11770.1-2"/>
    <property type="match status" value="1"/>
</dbReference>
<dbReference type="Pfam" id="PF03733">
    <property type="entry name" value="YccF"/>
    <property type="match status" value="2"/>
</dbReference>
<reference evidence="3 4" key="1">
    <citation type="submission" date="2018-03" db="EMBL/GenBank/DDBJ databases">
        <title>Actinopolyspora mortivallis from Sahara, screening for active biomolecules.</title>
        <authorList>
            <person name="Selama O."/>
            <person name="Wellington E.M.H."/>
            <person name="Hacene H."/>
        </authorList>
    </citation>
    <scope>NUCLEOTIDE SEQUENCE [LARGE SCALE GENOMIC DNA]</scope>
    <source>
        <strain evidence="3 4">M5A</strain>
    </source>
</reference>
<proteinExistence type="predicted"/>
<dbReference type="InterPro" id="IPR005185">
    <property type="entry name" value="YccF"/>
</dbReference>
<keyword evidence="1" id="KW-1133">Transmembrane helix</keyword>
<dbReference type="InterPro" id="IPR052937">
    <property type="entry name" value="Inner_membrane_protein"/>
</dbReference>
<sequence length="130" mass="14037">MFNIVWLVLSGLWMAIGYALAGILLCVTIIGIPFGIASFRMANFALWPFGRQLVEEHDAGVFSAIGNVLWVILAGWWLALGHILSGIALCVTIIGIPLGIASFKLVPVSLFPLGKRIVDTDDAHALIPLR</sequence>
<evidence type="ECO:0000313" key="3">
    <source>
        <dbReference type="EMBL" id="PRW62982.1"/>
    </source>
</evidence>
<evidence type="ECO:0000259" key="2">
    <source>
        <dbReference type="Pfam" id="PF03733"/>
    </source>
</evidence>
<gene>
    <name evidence="3" type="ORF">CEP50_12775</name>
</gene>
<dbReference type="EMBL" id="PVSR01000022">
    <property type="protein sequence ID" value="PRW62982.1"/>
    <property type="molecule type" value="Genomic_DNA"/>
</dbReference>
<feature type="domain" description="Inner membrane component" evidence="2">
    <location>
        <begin position="2"/>
        <end position="51"/>
    </location>
</feature>
<keyword evidence="4" id="KW-1185">Reference proteome</keyword>
<dbReference type="InterPro" id="IPR031308">
    <property type="entry name" value="UCP028777"/>
</dbReference>
<dbReference type="PANTHER" id="PTHR42903:SF1">
    <property type="entry name" value="INNER MEMBRANE PROTEIN YCCF"/>
    <property type="match status" value="1"/>
</dbReference>
<feature type="domain" description="Inner membrane component" evidence="2">
    <location>
        <begin position="65"/>
        <end position="115"/>
    </location>
</feature>
<name>A0A2T0GV50_ACTMO</name>
<feature type="transmembrane region" description="Helical" evidence="1">
    <location>
        <begin position="12"/>
        <end position="39"/>
    </location>
</feature>
<accession>A0A2T0GV50</accession>